<dbReference type="EMBL" id="JACOSL010000014">
    <property type="protein sequence ID" value="MBI1755872.1"/>
    <property type="molecule type" value="Genomic_DNA"/>
</dbReference>
<keyword evidence="1" id="KW-0697">Rotamase</keyword>
<dbReference type="Gene3D" id="1.10.4030.10">
    <property type="entry name" value="Porin chaperone SurA, peptide-binding domain"/>
    <property type="match status" value="1"/>
</dbReference>
<organism evidence="3 4">
    <name type="scientific">Fimbriimonas ginsengisoli</name>
    <dbReference type="NCBI Taxonomy" id="1005039"/>
    <lineage>
        <taxon>Bacteria</taxon>
        <taxon>Bacillati</taxon>
        <taxon>Armatimonadota</taxon>
        <taxon>Fimbriimonadia</taxon>
        <taxon>Fimbriimonadales</taxon>
        <taxon>Fimbriimonadaceae</taxon>
        <taxon>Fimbriimonas</taxon>
    </lineage>
</organism>
<accession>A0A931LUD6</accession>
<dbReference type="PANTHER" id="PTHR47245">
    <property type="entry name" value="PEPTIDYLPROLYL ISOMERASE"/>
    <property type="match status" value="1"/>
</dbReference>
<keyword evidence="1 3" id="KW-0413">Isomerase</keyword>
<feature type="domain" description="PpiC" evidence="2">
    <location>
        <begin position="133"/>
        <end position="234"/>
    </location>
</feature>
<dbReference type="InterPro" id="IPR050245">
    <property type="entry name" value="PrsA_foldase"/>
</dbReference>
<dbReference type="SUPFAM" id="SSF109998">
    <property type="entry name" value="Triger factor/SurA peptide-binding domain-like"/>
    <property type="match status" value="1"/>
</dbReference>
<reference evidence="3" key="1">
    <citation type="submission" date="2020-07" db="EMBL/GenBank/DDBJ databases">
        <title>Huge and variable diversity of episymbiotic CPR bacteria and DPANN archaea in groundwater ecosystems.</title>
        <authorList>
            <person name="He C.Y."/>
            <person name="Keren R."/>
            <person name="Whittaker M."/>
            <person name="Farag I.F."/>
            <person name="Doudna J."/>
            <person name="Cate J.H.D."/>
            <person name="Banfield J.F."/>
        </authorList>
    </citation>
    <scope>NUCLEOTIDE SEQUENCE</scope>
    <source>
        <strain evidence="3">NC_groundwater_17_Pr7_B-0.1um_64_12</strain>
    </source>
</reference>
<evidence type="ECO:0000313" key="3">
    <source>
        <dbReference type="EMBL" id="MBI1755872.1"/>
    </source>
</evidence>
<protein>
    <submittedName>
        <fullName evidence="3">Peptidylprolyl isomerase</fullName>
    </submittedName>
</protein>
<name>A0A931LUD6_FIMGI</name>
<evidence type="ECO:0000313" key="4">
    <source>
        <dbReference type="Proteomes" id="UP000727962"/>
    </source>
</evidence>
<evidence type="ECO:0000259" key="2">
    <source>
        <dbReference type="PROSITE" id="PS50198"/>
    </source>
</evidence>
<dbReference type="InterPro" id="IPR027304">
    <property type="entry name" value="Trigger_fact/SurA_dom_sf"/>
</dbReference>
<evidence type="ECO:0000256" key="1">
    <source>
        <dbReference type="PROSITE-ProRule" id="PRU00278"/>
    </source>
</evidence>
<dbReference type="GO" id="GO:0003755">
    <property type="term" value="F:peptidyl-prolyl cis-trans isomerase activity"/>
    <property type="evidence" value="ECO:0007669"/>
    <property type="project" value="UniProtKB-KW"/>
</dbReference>
<dbReference type="Gene3D" id="3.10.50.40">
    <property type="match status" value="1"/>
</dbReference>
<gene>
    <name evidence="3" type="ORF">HYR64_02050</name>
</gene>
<dbReference type="Proteomes" id="UP000727962">
    <property type="component" value="Unassembled WGS sequence"/>
</dbReference>
<sequence>MLSLLLLALAAPQGNAPPPPKPERVLAKVGSEAIRASDVEAYLWDWRGYEALQDLISFRLVEREAKRAGVSVSRQETLDALQQQVTALQSSLPKGKSLEDTMRQQGFPRSRLFLRIRSEQLLDRLVLHDLKPSEFAKVSTLIFRAASEQTSVLAAAIRQADEAYADLAKGEAWHDVLATATTDKHILSTDGLVGWREISAFPPTVAEEMKKLKPGQTTHPAQTKNGIQIFRLEATGDGASAKDAEELRQTYLSAKRPEFLAKLRQAVKIERFYPPAK</sequence>
<dbReference type="AlphaFoldDB" id="A0A931LUD6"/>
<dbReference type="Pfam" id="PF00639">
    <property type="entry name" value="Rotamase"/>
    <property type="match status" value="1"/>
</dbReference>
<proteinExistence type="predicted"/>
<dbReference type="PROSITE" id="PS50198">
    <property type="entry name" value="PPIC_PPIASE_2"/>
    <property type="match status" value="1"/>
</dbReference>
<dbReference type="PANTHER" id="PTHR47245:SF2">
    <property type="entry name" value="PEPTIDYL-PROLYL CIS-TRANS ISOMERASE HP_0175-RELATED"/>
    <property type="match status" value="1"/>
</dbReference>
<comment type="caution">
    <text evidence="3">The sequence shown here is derived from an EMBL/GenBank/DDBJ whole genome shotgun (WGS) entry which is preliminary data.</text>
</comment>
<dbReference type="SUPFAM" id="SSF54534">
    <property type="entry name" value="FKBP-like"/>
    <property type="match status" value="1"/>
</dbReference>
<dbReference type="InterPro" id="IPR000297">
    <property type="entry name" value="PPIase_PpiC"/>
</dbReference>
<dbReference type="InterPro" id="IPR046357">
    <property type="entry name" value="PPIase_dom_sf"/>
</dbReference>